<evidence type="ECO:0000313" key="1">
    <source>
        <dbReference type="EnsemblMetazoa" id="Aqu2.1.04451_001"/>
    </source>
</evidence>
<dbReference type="EnsemblMetazoa" id="Aqu2.1.04451_001">
    <property type="protein sequence ID" value="Aqu2.1.04451_001"/>
    <property type="gene ID" value="Aqu2.1.04451"/>
</dbReference>
<reference evidence="1" key="1">
    <citation type="submission" date="2017-05" db="UniProtKB">
        <authorList>
            <consortium name="EnsemblMetazoa"/>
        </authorList>
    </citation>
    <scope>IDENTIFICATION</scope>
</reference>
<dbReference type="OrthoDB" id="775972at2759"/>
<dbReference type="InParanoid" id="A0A1X7SQQ8"/>
<accession>A0A1X7SQQ8</accession>
<dbReference type="AlphaFoldDB" id="A0A1X7SQQ8"/>
<name>A0A1X7SQQ8_AMPQE</name>
<sequence>MANRPVILPDAFSGSESSWEPWIIHFENSAVVNELDPDKKLAFLKVRLVGRVQAVFKRLPAAKIDTYDNAVAALKDHFKPPAKRDLYIAELSTRKFRPSESWLDSAEELRTLAEKAYPNIDGSASEQIALS</sequence>
<organism evidence="1">
    <name type="scientific">Amphimedon queenslandica</name>
    <name type="common">Sponge</name>
    <dbReference type="NCBI Taxonomy" id="400682"/>
    <lineage>
        <taxon>Eukaryota</taxon>
        <taxon>Metazoa</taxon>
        <taxon>Porifera</taxon>
        <taxon>Demospongiae</taxon>
        <taxon>Heteroscleromorpha</taxon>
        <taxon>Haplosclerida</taxon>
        <taxon>Niphatidae</taxon>
        <taxon>Amphimedon</taxon>
    </lineage>
</organism>
<protein>
    <submittedName>
        <fullName evidence="1">Uncharacterized protein</fullName>
    </submittedName>
</protein>
<proteinExistence type="predicted"/>